<dbReference type="InterPro" id="IPR002016">
    <property type="entry name" value="Haem_peroxidase"/>
</dbReference>
<feature type="signal peptide" evidence="6">
    <location>
        <begin position="1"/>
        <end position="17"/>
    </location>
</feature>
<dbReference type="PANTHER" id="PTHR31356">
    <property type="entry name" value="THYLAKOID LUMENAL 29 KDA PROTEIN, CHLOROPLASTIC-RELATED"/>
    <property type="match status" value="1"/>
</dbReference>
<dbReference type="InterPro" id="IPR002207">
    <property type="entry name" value="Peroxidase_I"/>
</dbReference>
<sequence>MFGHLIMLAQLGGIAQAAYVWPSKYDRLDDLLYLQGGYIRNGELSDQVRTCDFGAGAPGIQKSAEWLRTAFHDAATYDTATKLGGLDASIQFELDRAENKGAALNNTLADISSSYNTRDSASDLLALAMVMAVEKCGGLVVPLRFGRVDATKEGIAGVPEAHTDLETAQKRFQTMGFSQEEMITLVACGHTIGGVHSVDHPEIVTEGGVSEENVARFDTTTGSFDNAVVNEFLNNTTKNPLVVAKNDTLNSDKRIFTSDKNQTMTKLSDPAYFKSQCESLLERMINTVPGNVQLTEPYQPADIRPTISSYQLRGDKVELAGRIRVRTTESTGRNASDIEVTLLPEDSTQTISTTMATFKGGSSSGYNKEIFNWYEFNSTLDAGAIKAFDIQLSTRSTGKVVTNDNGGTGGFPLNADIFWQRESSCLAFDQSTQTTRFSVVVAIREQVVENAAPQIVVVQRETMLGSHMPHLVQETIEMKRTEKVVGGYVFYQADATLRDQSVSGTMFDIVVGESKLEFLETNDVASNACQVAS</sequence>
<dbReference type="GO" id="GO:0046872">
    <property type="term" value="F:metal ion binding"/>
    <property type="evidence" value="ECO:0007669"/>
    <property type="project" value="UniProtKB-UniRule"/>
</dbReference>
<dbReference type="GO" id="GO:0034599">
    <property type="term" value="P:cellular response to oxidative stress"/>
    <property type="evidence" value="ECO:0007669"/>
    <property type="project" value="InterPro"/>
</dbReference>
<dbReference type="EMBL" id="LKMD01000099">
    <property type="protein sequence ID" value="PIB03177.1"/>
    <property type="molecule type" value="Genomic_DNA"/>
</dbReference>
<dbReference type="PROSITE" id="PS50873">
    <property type="entry name" value="PEROXIDASE_4"/>
    <property type="match status" value="1"/>
</dbReference>
<keyword evidence="4" id="KW-0408">Iron</keyword>
<proteinExistence type="inferred from homology"/>
<dbReference type="PRINTS" id="PR00459">
    <property type="entry name" value="ASPEROXIDASE"/>
</dbReference>
<keyword evidence="3 6" id="KW-0575">Peroxidase</keyword>
<evidence type="ECO:0000313" key="8">
    <source>
        <dbReference type="EMBL" id="PIB03177.1"/>
    </source>
</evidence>
<keyword evidence="6" id="KW-0732">Signal</keyword>
<dbReference type="InterPro" id="IPR044831">
    <property type="entry name" value="Ccp1-like"/>
</dbReference>
<accession>A0A2G5IE95</accession>
<protein>
    <recommendedName>
        <fullName evidence="6">Peroxidase</fullName>
        <ecNumber evidence="6">1.11.1.-</ecNumber>
    </recommendedName>
</protein>
<reference evidence="9 11" key="2">
    <citation type="submission" date="2023-09" db="EMBL/GenBank/DDBJ databases">
        <title>Complete-Gapless Cercospora beticola genome.</title>
        <authorList>
            <person name="Wyatt N.A."/>
            <person name="Spanner R.E."/>
            <person name="Bolton M.D."/>
        </authorList>
    </citation>
    <scope>NUCLEOTIDE SEQUENCE [LARGE SCALE GENOMIC DNA]</scope>
    <source>
        <strain evidence="9">Cb09-40</strain>
    </source>
</reference>
<evidence type="ECO:0000256" key="4">
    <source>
        <dbReference type="ARBA" id="ARBA00022617"/>
    </source>
</evidence>
<evidence type="ECO:0000313" key="10">
    <source>
        <dbReference type="Proteomes" id="UP000230605"/>
    </source>
</evidence>
<evidence type="ECO:0000256" key="5">
    <source>
        <dbReference type="ARBA" id="ARBA00023002"/>
    </source>
</evidence>
<comment type="function">
    <text evidence="1">Destroys radicals which are normally produced within the cells and which are toxic to biological systems.</text>
</comment>
<evidence type="ECO:0000313" key="11">
    <source>
        <dbReference type="Proteomes" id="UP001302367"/>
    </source>
</evidence>
<feature type="domain" description="Plant heme peroxidase family profile" evidence="7">
    <location>
        <begin position="120"/>
        <end position="331"/>
    </location>
</feature>
<dbReference type="Gene3D" id="1.10.520.10">
    <property type="match status" value="1"/>
</dbReference>
<evidence type="ECO:0000259" key="7">
    <source>
        <dbReference type="PROSITE" id="PS50873"/>
    </source>
</evidence>
<dbReference type="GO" id="GO:0042744">
    <property type="term" value="P:hydrogen peroxide catabolic process"/>
    <property type="evidence" value="ECO:0007669"/>
    <property type="project" value="TreeGrafter"/>
</dbReference>
<evidence type="ECO:0000256" key="3">
    <source>
        <dbReference type="ARBA" id="ARBA00022559"/>
    </source>
</evidence>
<dbReference type="FunFam" id="1.10.520.10:FF:000020">
    <property type="entry name" value="Peroxisomal ascorbate peroxidase"/>
    <property type="match status" value="1"/>
</dbReference>
<evidence type="ECO:0000256" key="2">
    <source>
        <dbReference type="ARBA" id="ARBA00005997"/>
    </source>
</evidence>
<reference evidence="8 10" key="1">
    <citation type="submission" date="2015-10" db="EMBL/GenBank/DDBJ databases">
        <title>The cercosporin biosynthetic gene cluster was horizontally transferred to several fungal lineages and shown to be expanded in Cercospora beticola based on microsynteny with recipient genomes.</title>
        <authorList>
            <person name="De Jonge R."/>
            <person name="Ebert M.K."/>
            <person name="Suttle J.C."/>
            <person name="Jurick Ii W.M."/>
            <person name="Secor G.A."/>
            <person name="Thomma B.P."/>
            <person name="Van De Peer Y."/>
            <person name="Bolton M.D."/>
        </authorList>
    </citation>
    <scope>NUCLEOTIDE SEQUENCE [LARGE SCALE GENOMIC DNA]</scope>
    <source>
        <strain evidence="8 10">09-40</strain>
    </source>
</reference>
<dbReference type="InterPro" id="IPR010255">
    <property type="entry name" value="Haem_peroxidase_sf"/>
</dbReference>
<dbReference type="Proteomes" id="UP001302367">
    <property type="component" value="Chromosome 5"/>
</dbReference>
<dbReference type="Proteomes" id="UP000230605">
    <property type="component" value="Chromosome 10"/>
</dbReference>
<dbReference type="OrthoDB" id="5985073at2759"/>
<dbReference type="EC" id="1.11.1.-" evidence="6"/>
<dbReference type="GO" id="GO:0020037">
    <property type="term" value="F:heme binding"/>
    <property type="evidence" value="ECO:0007669"/>
    <property type="project" value="UniProtKB-UniRule"/>
</dbReference>
<keyword evidence="4" id="KW-0349">Heme</keyword>
<keyword evidence="11" id="KW-1185">Reference proteome</keyword>
<feature type="chain" id="PRO_5013422294" description="Peroxidase" evidence="6">
    <location>
        <begin position="18"/>
        <end position="533"/>
    </location>
</feature>
<dbReference type="PRINTS" id="PR00458">
    <property type="entry name" value="PEROXIDASE"/>
</dbReference>
<dbReference type="SUPFAM" id="SSF48113">
    <property type="entry name" value="Heme-dependent peroxidases"/>
    <property type="match status" value="1"/>
</dbReference>
<gene>
    <name evidence="8" type="ORF">CB0940_12058</name>
    <name evidence="9" type="ORF">RHO25_009092</name>
</gene>
<dbReference type="GO" id="GO:0004601">
    <property type="term" value="F:peroxidase activity"/>
    <property type="evidence" value="ECO:0007669"/>
    <property type="project" value="UniProtKB-KW"/>
</dbReference>
<evidence type="ECO:0000256" key="1">
    <source>
        <dbReference type="ARBA" id="ARBA00003917"/>
    </source>
</evidence>
<dbReference type="AlphaFoldDB" id="A0A2G5IE95"/>
<name>A0A2G5IE95_CERBT</name>
<dbReference type="Pfam" id="PF00141">
    <property type="entry name" value="peroxidase"/>
    <property type="match status" value="1"/>
</dbReference>
<dbReference type="PANTHER" id="PTHR31356:SF53">
    <property type="entry name" value="HEME PEROXIDASE"/>
    <property type="match status" value="1"/>
</dbReference>
<keyword evidence="4" id="KW-0479">Metal-binding</keyword>
<organism evidence="8 10">
    <name type="scientific">Cercospora beticola</name>
    <name type="common">Sugarbeet leaf spot fungus</name>
    <dbReference type="NCBI Taxonomy" id="122368"/>
    <lineage>
        <taxon>Eukaryota</taxon>
        <taxon>Fungi</taxon>
        <taxon>Dikarya</taxon>
        <taxon>Ascomycota</taxon>
        <taxon>Pezizomycotina</taxon>
        <taxon>Dothideomycetes</taxon>
        <taxon>Dothideomycetidae</taxon>
        <taxon>Mycosphaerellales</taxon>
        <taxon>Mycosphaerellaceae</taxon>
        <taxon>Cercospora</taxon>
    </lineage>
</organism>
<comment type="similarity">
    <text evidence="2">Belongs to the peroxidase family. Cytochrome c peroxidase subfamily.</text>
</comment>
<dbReference type="GO" id="GO:0000302">
    <property type="term" value="P:response to reactive oxygen species"/>
    <property type="evidence" value="ECO:0007669"/>
    <property type="project" value="TreeGrafter"/>
</dbReference>
<dbReference type="Gene3D" id="1.10.420.10">
    <property type="entry name" value="Peroxidase, domain 2"/>
    <property type="match status" value="1"/>
</dbReference>
<keyword evidence="5 6" id="KW-0560">Oxidoreductase</keyword>
<evidence type="ECO:0000313" key="9">
    <source>
        <dbReference type="EMBL" id="WPB04446.1"/>
    </source>
</evidence>
<dbReference type="EMBL" id="CP134188">
    <property type="protein sequence ID" value="WPB04446.1"/>
    <property type="molecule type" value="Genomic_DNA"/>
</dbReference>
<evidence type="ECO:0000256" key="6">
    <source>
        <dbReference type="RuleBase" id="RU363051"/>
    </source>
</evidence>